<comment type="caution">
    <text evidence="1">The sequence shown here is derived from an EMBL/GenBank/DDBJ whole genome shotgun (WGS) entry which is preliminary data.</text>
</comment>
<dbReference type="Proteomes" id="UP000789396">
    <property type="component" value="Unassembled WGS sequence"/>
</dbReference>
<accession>A0A9N9NBZ8</accession>
<feature type="non-terminal residue" evidence="1">
    <location>
        <position position="143"/>
    </location>
</feature>
<sequence length="143" mass="15958">YCRIFKANNVKGYTDPAKPIFGLLKIGFYYQIPNITAAEETSLGIASITVQLSARGFNPLLYPNQNKDNIDEAIKSHLMLQRNFIPAMAGYCGLETSYNEAPFLESEVSQFPLNKNPYNMPVGTTGYFSVAAQSFIQEQTVEQ</sequence>
<feature type="non-terminal residue" evidence="1">
    <location>
        <position position="1"/>
    </location>
</feature>
<dbReference type="EMBL" id="CAJVPZ010025744">
    <property type="protein sequence ID" value="CAG8723459.1"/>
    <property type="molecule type" value="Genomic_DNA"/>
</dbReference>
<organism evidence="1 2">
    <name type="scientific">Racocetra fulgida</name>
    <dbReference type="NCBI Taxonomy" id="60492"/>
    <lineage>
        <taxon>Eukaryota</taxon>
        <taxon>Fungi</taxon>
        <taxon>Fungi incertae sedis</taxon>
        <taxon>Mucoromycota</taxon>
        <taxon>Glomeromycotina</taxon>
        <taxon>Glomeromycetes</taxon>
        <taxon>Diversisporales</taxon>
        <taxon>Gigasporaceae</taxon>
        <taxon>Racocetra</taxon>
    </lineage>
</organism>
<gene>
    <name evidence="1" type="ORF">RFULGI_LOCUS11620</name>
</gene>
<evidence type="ECO:0000313" key="2">
    <source>
        <dbReference type="Proteomes" id="UP000789396"/>
    </source>
</evidence>
<name>A0A9N9NBZ8_9GLOM</name>
<reference evidence="1" key="1">
    <citation type="submission" date="2021-06" db="EMBL/GenBank/DDBJ databases">
        <authorList>
            <person name="Kallberg Y."/>
            <person name="Tangrot J."/>
            <person name="Rosling A."/>
        </authorList>
    </citation>
    <scope>NUCLEOTIDE SEQUENCE</scope>
    <source>
        <strain evidence="1">IN212</strain>
    </source>
</reference>
<proteinExistence type="predicted"/>
<dbReference type="AlphaFoldDB" id="A0A9N9NBZ8"/>
<protein>
    <submittedName>
        <fullName evidence="1">7535_t:CDS:1</fullName>
    </submittedName>
</protein>
<dbReference type="OrthoDB" id="2339353at2759"/>
<evidence type="ECO:0000313" key="1">
    <source>
        <dbReference type="EMBL" id="CAG8723459.1"/>
    </source>
</evidence>
<keyword evidence="2" id="KW-1185">Reference proteome</keyword>